<dbReference type="Pfam" id="PF00122">
    <property type="entry name" value="E1-E2_ATPase"/>
    <property type="match status" value="1"/>
</dbReference>
<dbReference type="OrthoDB" id="9814270at2"/>
<dbReference type="PRINTS" id="PR00119">
    <property type="entry name" value="CATATPASE"/>
</dbReference>
<dbReference type="SUPFAM" id="SSF81660">
    <property type="entry name" value="Metal cation-transporting ATPase, ATP-binding domain N"/>
    <property type="match status" value="1"/>
</dbReference>
<evidence type="ECO:0000259" key="12">
    <source>
        <dbReference type="SMART" id="SM00831"/>
    </source>
</evidence>
<dbReference type="InterPro" id="IPR050510">
    <property type="entry name" value="Cation_transp_ATPase_P-type"/>
</dbReference>
<dbReference type="EMBL" id="CP034073">
    <property type="protein sequence ID" value="AZG35970.1"/>
    <property type="molecule type" value="Genomic_DNA"/>
</dbReference>
<dbReference type="NCBIfam" id="TIGR01494">
    <property type="entry name" value="ATPase_P-type"/>
    <property type="match status" value="3"/>
</dbReference>
<dbReference type="Gene3D" id="2.70.150.10">
    <property type="entry name" value="Calcium-transporting ATPase, cytoplasmic transduction domain A"/>
    <property type="match status" value="1"/>
</dbReference>
<evidence type="ECO:0000256" key="3">
    <source>
        <dbReference type="ARBA" id="ARBA00022475"/>
    </source>
</evidence>
<dbReference type="GO" id="GO:0036376">
    <property type="term" value="P:sodium ion export across plasma membrane"/>
    <property type="evidence" value="ECO:0007669"/>
    <property type="project" value="TreeGrafter"/>
</dbReference>
<protein>
    <submittedName>
        <fullName evidence="14">Cation-translocating P-type ATPase</fullName>
    </submittedName>
</protein>
<dbReference type="SUPFAM" id="SSF81653">
    <property type="entry name" value="Calcium ATPase, transduction domain A"/>
    <property type="match status" value="1"/>
</dbReference>
<feature type="transmembrane region" description="Helical" evidence="11">
    <location>
        <begin position="747"/>
        <end position="766"/>
    </location>
</feature>
<feature type="transmembrane region" description="Helical" evidence="11">
    <location>
        <begin position="839"/>
        <end position="858"/>
    </location>
</feature>
<dbReference type="InterPro" id="IPR023298">
    <property type="entry name" value="ATPase_P-typ_TM_dom_sf"/>
</dbReference>
<evidence type="ECO:0000256" key="6">
    <source>
        <dbReference type="ARBA" id="ARBA00022741"/>
    </source>
</evidence>
<dbReference type="GO" id="GO:0005886">
    <property type="term" value="C:plasma membrane"/>
    <property type="evidence" value="ECO:0007669"/>
    <property type="project" value="UniProtKB-SubCell"/>
</dbReference>
<evidence type="ECO:0000256" key="10">
    <source>
        <dbReference type="ARBA" id="ARBA00023136"/>
    </source>
</evidence>
<evidence type="ECO:0000256" key="11">
    <source>
        <dbReference type="SAM" id="Phobius"/>
    </source>
</evidence>
<dbReference type="GO" id="GO:0006883">
    <property type="term" value="P:intracellular sodium ion homeostasis"/>
    <property type="evidence" value="ECO:0007669"/>
    <property type="project" value="TreeGrafter"/>
</dbReference>
<evidence type="ECO:0000256" key="4">
    <source>
        <dbReference type="ARBA" id="ARBA00022692"/>
    </source>
</evidence>
<keyword evidence="8" id="KW-1278">Translocase</keyword>
<dbReference type="EMBL" id="RKKB01000039">
    <property type="protein sequence ID" value="RPA22472.1"/>
    <property type="molecule type" value="Genomic_DNA"/>
</dbReference>
<keyword evidence="15" id="KW-1185">Reference proteome</keyword>
<dbReference type="PRINTS" id="PR00120">
    <property type="entry name" value="HATPASE"/>
</dbReference>
<evidence type="ECO:0000256" key="8">
    <source>
        <dbReference type="ARBA" id="ARBA00022967"/>
    </source>
</evidence>
<dbReference type="InterPro" id="IPR008250">
    <property type="entry name" value="ATPase_P-typ_transduc_dom_A_sf"/>
</dbReference>
<evidence type="ECO:0000313" key="15">
    <source>
        <dbReference type="Proteomes" id="UP000273778"/>
    </source>
</evidence>
<keyword evidence="10 11" id="KW-0472">Membrane</keyword>
<feature type="transmembrane region" description="Helical" evidence="11">
    <location>
        <begin position="246"/>
        <end position="264"/>
    </location>
</feature>
<dbReference type="InterPro" id="IPR006068">
    <property type="entry name" value="ATPase_P-typ_cation-transptr_C"/>
</dbReference>
<feature type="transmembrane region" description="Helical" evidence="11">
    <location>
        <begin position="804"/>
        <end position="827"/>
    </location>
</feature>
<dbReference type="GO" id="GO:0005391">
    <property type="term" value="F:P-type sodium:potassium-exchanging transporter activity"/>
    <property type="evidence" value="ECO:0007669"/>
    <property type="project" value="TreeGrafter"/>
</dbReference>
<dbReference type="GO" id="GO:0030007">
    <property type="term" value="P:intracellular potassium ion homeostasis"/>
    <property type="evidence" value="ECO:0007669"/>
    <property type="project" value="TreeGrafter"/>
</dbReference>
<dbReference type="InterPro" id="IPR044492">
    <property type="entry name" value="P_typ_ATPase_HD_dom"/>
</dbReference>
<proteinExistence type="inferred from homology"/>
<organism evidence="14 16">
    <name type="scientific">Shewanella psychromarinicola</name>
    <dbReference type="NCBI Taxonomy" id="2487742"/>
    <lineage>
        <taxon>Bacteria</taxon>
        <taxon>Pseudomonadati</taxon>
        <taxon>Pseudomonadota</taxon>
        <taxon>Gammaproteobacteria</taxon>
        <taxon>Alteromonadales</taxon>
        <taxon>Shewanellaceae</taxon>
        <taxon>Shewanella</taxon>
    </lineage>
</organism>
<keyword evidence="7" id="KW-0067">ATP-binding</keyword>
<name>A0A3N4DBS6_9GAMM</name>
<dbReference type="SFLD" id="SFLDG00002">
    <property type="entry name" value="C1.7:_P-type_atpase_like"/>
    <property type="match status" value="1"/>
</dbReference>
<dbReference type="Gene3D" id="3.40.50.1000">
    <property type="entry name" value="HAD superfamily/HAD-like"/>
    <property type="match status" value="1"/>
</dbReference>
<dbReference type="InterPro" id="IPR004014">
    <property type="entry name" value="ATPase_P-typ_cation-transptr_N"/>
</dbReference>
<evidence type="ECO:0000313" key="13">
    <source>
        <dbReference type="EMBL" id="AZG35970.1"/>
    </source>
</evidence>
<feature type="transmembrane region" description="Helical" evidence="11">
    <location>
        <begin position="82"/>
        <end position="101"/>
    </location>
</feature>
<evidence type="ECO:0000256" key="9">
    <source>
        <dbReference type="ARBA" id="ARBA00022989"/>
    </source>
</evidence>
<dbReference type="SMART" id="SM00831">
    <property type="entry name" value="Cation_ATPase_N"/>
    <property type="match status" value="1"/>
</dbReference>
<dbReference type="Proteomes" id="UP000278855">
    <property type="component" value="Unassembled WGS sequence"/>
</dbReference>
<comment type="subcellular location">
    <subcellularLocation>
        <location evidence="1">Cell membrane</location>
        <topology evidence="1">Multi-pass membrane protein</topology>
    </subcellularLocation>
</comment>
<dbReference type="GO" id="GO:0016887">
    <property type="term" value="F:ATP hydrolysis activity"/>
    <property type="evidence" value="ECO:0007669"/>
    <property type="project" value="InterPro"/>
</dbReference>
<feature type="domain" description="Cation-transporting P-type ATPase N-terminal" evidence="12">
    <location>
        <begin position="5"/>
        <end position="78"/>
    </location>
</feature>
<dbReference type="InterPro" id="IPR001757">
    <property type="entry name" value="P_typ_ATPase"/>
</dbReference>
<evidence type="ECO:0000313" key="14">
    <source>
        <dbReference type="EMBL" id="RPA22472.1"/>
    </source>
</evidence>
<dbReference type="InterPro" id="IPR023214">
    <property type="entry name" value="HAD_sf"/>
</dbReference>
<feature type="transmembrane region" description="Helical" evidence="11">
    <location>
        <begin position="772"/>
        <end position="792"/>
    </location>
</feature>
<dbReference type="FunFam" id="2.70.150.10:FF:000016">
    <property type="entry name" value="Calcium-transporting P-type ATPase putative"/>
    <property type="match status" value="1"/>
</dbReference>
<gene>
    <name evidence="14" type="ORF">EGC77_21965</name>
    <name evidence="13" type="ORF">EGC80_14515</name>
</gene>
<dbReference type="SUPFAM" id="SSF56784">
    <property type="entry name" value="HAD-like"/>
    <property type="match status" value="1"/>
</dbReference>
<dbReference type="GO" id="GO:0005524">
    <property type="term" value="F:ATP binding"/>
    <property type="evidence" value="ECO:0007669"/>
    <property type="project" value="UniProtKB-KW"/>
</dbReference>
<dbReference type="KEGG" id="spsr:EGC80_14515"/>
<evidence type="ECO:0000256" key="1">
    <source>
        <dbReference type="ARBA" id="ARBA00004651"/>
    </source>
</evidence>
<dbReference type="SFLD" id="SFLDF00027">
    <property type="entry name" value="p-type_atpase"/>
    <property type="match status" value="1"/>
</dbReference>
<dbReference type="Pfam" id="PF00690">
    <property type="entry name" value="Cation_ATPase_N"/>
    <property type="match status" value="1"/>
</dbReference>
<reference evidence="13 15" key="1">
    <citation type="submission" date="2018-11" db="EMBL/GenBank/DDBJ databases">
        <title>Shewanella sp. M2.</title>
        <authorList>
            <person name="Hwang Y.J."/>
            <person name="Hwang C.Y."/>
        </authorList>
    </citation>
    <scope>NUCLEOTIDE SEQUENCE [LARGE SCALE GENOMIC DNA]</scope>
    <source>
        <strain evidence="13 15">M2</strain>
    </source>
</reference>
<dbReference type="PANTHER" id="PTHR43294:SF20">
    <property type="entry name" value="P-TYPE ATPASE"/>
    <property type="match status" value="1"/>
</dbReference>
<dbReference type="Gene3D" id="1.20.1110.10">
    <property type="entry name" value="Calcium-transporting ATPase, transmembrane domain"/>
    <property type="match status" value="1"/>
</dbReference>
<dbReference type="PROSITE" id="PS00154">
    <property type="entry name" value="ATPASE_E1_E2"/>
    <property type="match status" value="1"/>
</dbReference>
<dbReference type="Gene3D" id="3.40.1110.10">
    <property type="entry name" value="Calcium-transporting ATPase, cytoplasmic domain N"/>
    <property type="match status" value="1"/>
</dbReference>
<dbReference type="SUPFAM" id="SSF81665">
    <property type="entry name" value="Calcium ATPase, transmembrane domain M"/>
    <property type="match status" value="1"/>
</dbReference>
<keyword evidence="4 11" id="KW-0812">Transmembrane</keyword>
<dbReference type="Proteomes" id="UP000273778">
    <property type="component" value="Chromosome"/>
</dbReference>
<dbReference type="FunFam" id="3.40.50.1000:FF:000028">
    <property type="entry name" value="Calcium-transporting P-type ATPase, putative"/>
    <property type="match status" value="1"/>
</dbReference>
<accession>A0A3N4DBS6</accession>
<reference evidence="16" key="2">
    <citation type="submission" date="2018-11" db="EMBL/GenBank/DDBJ databases">
        <title>Shewanella sp. R106.</title>
        <authorList>
            <person name="Hwang Y.J."/>
            <person name="Hwang C.Y."/>
        </authorList>
    </citation>
    <scope>NUCLEOTIDE SEQUENCE [LARGE SCALE GENOMIC DNA]</scope>
    <source>
        <strain evidence="16">R106</strain>
    </source>
</reference>
<evidence type="ECO:0000256" key="5">
    <source>
        <dbReference type="ARBA" id="ARBA00022723"/>
    </source>
</evidence>
<evidence type="ECO:0000313" key="16">
    <source>
        <dbReference type="Proteomes" id="UP000278855"/>
    </source>
</evidence>
<keyword evidence="9 11" id="KW-1133">Transmembrane helix</keyword>
<dbReference type="RefSeq" id="WP_124014293.1">
    <property type="nucleotide sequence ID" value="NZ_CP034073.1"/>
</dbReference>
<dbReference type="InterPro" id="IPR036412">
    <property type="entry name" value="HAD-like_sf"/>
</dbReference>
<evidence type="ECO:0000256" key="7">
    <source>
        <dbReference type="ARBA" id="ARBA00022840"/>
    </source>
</evidence>
<dbReference type="AlphaFoldDB" id="A0A3N4DBS6"/>
<dbReference type="InterPro" id="IPR023299">
    <property type="entry name" value="ATPase_P-typ_cyto_dom_N"/>
</dbReference>
<evidence type="ECO:0000256" key="2">
    <source>
        <dbReference type="ARBA" id="ARBA00005675"/>
    </source>
</evidence>
<dbReference type="Pfam" id="PF00689">
    <property type="entry name" value="Cation_ATPase_C"/>
    <property type="match status" value="1"/>
</dbReference>
<dbReference type="InterPro" id="IPR018303">
    <property type="entry name" value="ATPase_P-typ_P_site"/>
</dbReference>
<sequence length="886" mass="96393">MSSVKWHSLPFADVLQRLNSSLTGLTTEQAKKRLIEYGHNAIIQKRRRSLLYILLGQFSDFMIIVLLVAAVISGFIGEPQDTIAILVIVLLNAVIGTVQEFKAERAVAALRKMAAPEAYVLRDGHQVTLGATELVPGDVVILEAGNIVPADLRLLEEEELLVDESTLTGESHAIEKQTEPLADTALAIGDRVNLVFKSSMITRGRGKGVVVASGMETEIGQIAGLLQDEASVKTPLQTRLSRFGRYLALAVLAICVVVFAAGLLQGQPILLMFLTSVSLGVAAIPEALPAVVTISLALGARNLIRHNVLVRNLPAVETLGSVTYICTDKTGTLTQNLMTVELFFAAGEQRGSLPEPEASIPWAELGQAMALNNDIMEKDGKPAGEPTELALFEAAHMAGFDKSILELTTPRIAVIAFDSERKQMTTLHQTADLVTAYIKGAPEQVLQQCIQGLNNDGVTAFEVAAVLAEAAQLANKGYRVLAFAKREFSCLPESVDAETVERELTFLGLVALIDPPRPEVPQAVNDCLTAGIIPVMITGDHPGTAMAIAQRLGIIDDDRKVLSGDQLAKIPDEEFSRLVDSIRVYARVTPEQKLRIVKALQDKGEFVAMTGDGVNDAPALKRASIGVAMGLKGTDVAREASDMVLLDDDFSSIVRAIRSGRRTFDNIRKFIKYTLSSNAGEILTLFLAPFFGLPIPLLPIHILWINLVTDGLPGLALTTEPAEPDIMNRAPCPPKESIFSHGMWQHILWVGLFIGGISIATMAWAISRDVVYWQTMVFTVLTVSQLFHSLAVRSESTSFLRIGLFSNLPMLGSFLLTLLLQMVVIYTPALNTIFHTQPLPMVDLAVCLFISSLILFAVEIEKWLMHRGVIYSSEFKLQVLISESYH</sequence>
<keyword evidence="5" id="KW-0479">Metal-binding</keyword>
<reference evidence="14" key="3">
    <citation type="submission" date="2018-11" db="EMBL/GenBank/DDBJ databases">
        <authorList>
            <person name="Hwang Y.J."/>
            <person name="Hwang C.Y."/>
        </authorList>
    </citation>
    <scope>NUCLEOTIDE SEQUENCE</scope>
    <source>
        <strain evidence="14">R106</strain>
    </source>
</reference>
<dbReference type="Pfam" id="PF13246">
    <property type="entry name" value="Cation_ATPase"/>
    <property type="match status" value="1"/>
</dbReference>
<comment type="similarity">
    <text evidence="2">Belongs to the cation transport ATPase (P-type) (TC 3.A.3) family. Type IIA subfamily.</text>
</comment>
<dbReference type="GO" id="GO:0046872">
    <property type="term" value="F:metal ion binding"/>
    <property type="evidence" value="ECO:0007669"/>
    <property type="project" value="UniProtKB-KW"/>
</dbReference>
<dbReference type="PANTHER" id="PTHR43294">
    <property type="entry name" value="SODIUM/POTASSIUM-TRANSPORTING ATPASE SUBUNIT ALPHA"/>
    <property type="match status" value="1"/>
</dbReference>
<feature type="transmembrane region" description="Helical" evidence="11">
    <location>
        <begin position="50"/>
        <end position="76"/>
    </location>
</feature>
<dbReference type="GO" id="GO:1902600">
    <property type="term" value="P:proton transmembrane transport"/>
    <property type="evidence" value="ECO:0007669"/>
    <property type="project" value="TreeGrafter"/>
</dbReference>
<keyword evidence="3" id="KW-1003">Cell membrane</keyword>
<dbReference type="GO" id="GO:1990573">
    <property type="term" value="P:potassium ion import across plasma membrane"/>
    <property type="evidence" value="ECO:0007669"/>
    <property type="project" value="TreeGrafter"/>
</dbReference>
<keyword evidence="6" id="KW-0547">Nucleotide-binding</keyword>
<dbReference type="InterPro" id="IPR059000">
    <property type="entry name" value="ATPase_P-type_domA"/>
</dbReference>
<dbReference type="SFLD" id="SFLDS00003">
    <property type="entry name" value="Haloacid_Dehalogenase"/>
    <property type="match status" value="1"/>
</dbReference>